<dbReference type="SUPFAM" id="SSF51126">
    <property type="entry name" value="Pectin lyase-like"/>
    <property type="match status" value="1"/>
</dbReference>
<dbReference type="GO" id="GO:0005509">
    <property type="term" value="F:calcium ion binding"/>
    <property type="evidence" value="ECO:0007669"/>
    <property type="project" value="InterPro"/>
</dbReference>
<evidence type="ECO:0000313" key="11">
    <source>
        <dbReference type="EMBL" id="TKA08680.1"/>
    </source>
</evidence>
<dbReference type="GO" id="GO:0004650">
    <property type="term" value="F:polygalacturonase activity"/>
    <property type="evidence" value="ECO:0007669"/>
    <property type="project" value="InterPro"/>
</dbReference>
<keyword evidence="5" id="KW-0119">Carbohydrate metabolism</keyword>
<organism evidence="11 12">
    <name type="scientific">Actinacidiphila oryziradicis</name>
    <dbReference type="NCBI Taxonomy" id="2571141"/>
    <lineage>
        <taxon>Bacteria</taxon>
        <taxon>Bacillati</taxon>
        <taxon>Actinomycetota</taxon>
        <taxon>Actinomycetes</taxon>
        <taxon>Kitasatosporales</taxon>
        <taxon>Streptomycetaceae</taxon>
        <taxon>Actinacidiphila</taxon>
    </lineage>
</organism>
<keyword evidence="12" id="KW-1185">Reference proteome</keyword>
<dbReference type="Proteomes" id="UP000305778">
    <property type="component" value="Unassembled WGS sequence"/>
</dbReference>
<keyword evidence="4" id="KW-0325">Glycoprotein</keyword>
<dbReference type="RefSeq" id="WP_136726422.1">
    <property type="nucleotide sequence ID" value="NZ_SUMC01000028.1"/>
</dbReference>
<dbReference type="Gene3D" id="2.60.40.10">
    <property type="entry name" value="Immunoglobulins"/>
    <property type="match status" value="1"/>
</dbReference>
<dbReference type="SUPFAM" id="SSF49313">
    <property type="entry name" value="Cadherin-like"/>
    <property type="match status" value="1"/>
</dbReference>
<dbReference type="InterPro" id="IPR000743">
    <property type="entry name" value="Glyco_hydro_28"/>
</dbReference>
<dbReference type="Pfam" id="PF00295">
    <property type="entry name" value="Glyco_hydro_28"/>
    <property type="match status" value="1"/>
</dbReference>
<keyword evidence="3 9" id="KW-0378">Hydrolase</keyword>
<comment type="function">
    <text evidence="8">Pectinolytic enzyme involved in the degradation of xylogalacturonan (xga), a galacturonan backbone heavily substituted with xylose, and which is one important component of the hairy regions of pectin. Activity requires a galacturonic acid backbone substituted with xylose.</text>
</comment>
<dbReference type="InterPro" id="IPR006311">
    <property type="entry name" value="TAT_signal"/>
</dbReference>
<keyword evidence="7" id="KW-0624">Polysaccharide degradation</keyword>
<comment type="similarity">
    <text evidence="1 9">Belongs to the glycosyl hydrolase 28 family.</text>
</comment>
<protein>
    <submittedName>
        <fullName evidence="11">Endo-polygalacturonase</fullName>
    </submittedName>
</protein>
<proteinExistence type="inferred from homology"/>
<dbReference type="Gene3D" id="2.160.20.10">
    <property type="entry name" value="Single-stranded right-handed beta-helix, Pectin lyase-like"/>
    <property type="match status" value="1"/>
</dbReference>
<dbReference type="PANTHER" id="PTHR31736">
    <property type="match status" value="1"/>
</dbReference>
<feature type="signal peptide" evidence="10">
    <location>
        <begin position="1"/>
        <end position="35"/>
    </location>
</feature>
<dbReference type="AlphaFoldDB" id="A0A4U0SGD8"/>
<keyword evidence="10" id="KW-0732">Signal</keyword>
<keyword evidence="2" id="KW-0677">Repeat</keyword>
<evidence type="ECO:0000256" key="1">
    <source>
        <dbReference type="ARBA" id="ARBA00008834"/>
    </source>
</evidence>
<evidence type="ECO:0000256" key="4">
    <source>
        <dbReference type="ARBA" id="ARBA00023180"/>
    </source>
</evidence>
<dbReference type="OrthoDB" id="9795222at2"/>
<sequence>MNIPDPRLSRRTLLYAAGVTAATSYASSLASPAQAAAAKASADPADQLVTYAIPDGIAQNTSFAVKARTPGGKWKAVSTYLAKFMTIDPRTGSGTNQNSSMAYFDFSGEVEVSVTYTTDRITSARIRPLSYGIEHKVHKHNTVTFTLTEPRNLSVEVNGDLFDNLQLFAGAIDTNPPSADDPDVIYFGPGVHTTSDGTVTVPSGKTVYLAGGAVLKSRVIFQDVENAELVGRGLIYNSQGGGCTVNSSKNIVIDGVTMMFPYGYAVTAGEAQNLTIRNMRGLSATTWGDGIDLFCCKDVVIDGVFMRNSDDCIAIYNHRWDYYGDTRNIVVKNSSLWADVAHPVNVGTHGNTDNPETIENLTFSNLDILDHREPQLDYQGCIALNPGDSNLVRNVRIEDVRVEDFRWGQLINMRVMFNTSYNTSAGRGIEMVYVKNLSYTGTHASTAHMVGYDADHGIKDVTFENLVINGTLVSDTDGHAPWYKTSDFVPMYTNEHVTNLKFVDSGASLASVLPAISSADSTTGSTGSDFGYTITAANVPYAFDATGLPDGLTVDKATGVISGQPAGSGTSSVILSATNAVGTGTRTLTLVVS</sequence>
<evidence type="ECO:0000256" key="5">
    <source>
        <dbReference type="ARBA" id="ARBA00023277"/>
    </source>
</evidence>
<keyword evidence="6 9" id="KW-0326">Glycosidase</keyword>
<evidence type="ECO:0000256" key="3">
    <source>
        <dbReference type="ARBA" id="ARBA00022801"/>
    </source>
</evidence>
<dbReference type="PANTHER" id="PTHR31736:SF9">
    <property type="entry name" value="ENDO-XYLOGALACTURONAN HYDROLASE A-RELATED"/>
    <property type="match status" value="1"/>
</dbReference>
<dbReference type="GO" id="GO:0016020">
    <property type="term" value="C:membrane"/>
    <property type="evidence" value="ECO:0007669"/>
    <property type="project" value="InterPro"/>
</dbReference>
<reference evidence="11 12" key="1">
    <citation type="submission" date="2019-04" db="EMBL/GenBank/DDBJ databases">
        <title>Streptomyces oryziradicis sp. nov., a novel actinomycete isolated from rhizosphere soil of rice (Oryza sativa L.).</title>
        <authorList>
            <person name="Li C."/>
        </authorList>
    </citation>
    <scope>NUCLEOTIDE SEQUENCE [LARGE SCALE GENOMIC DNA]</scope>
    <source>
        <strain evidence="11 12">NEAU-C40</strain>
    </source>
</reference>
<evidence type="ECO:0000256" key="2">
    <source>
        <dbReference type="ARBA" id="ARBA00022737"/>
    </source>
</evidence>
<dbReference type="InterPro" id="IPR015919">
    <property type="entry name" value="Cadherin-like_sf"/>
</dbReference>
<evidence type="ECO:0000256" key="6">
    <source>
        <dbReference type="ARBA" id="ARBA00023295"/>
    </source>
</evidence>
<dbReference type="InterPro" id="IPR013783">
    <property type="entry name" value="Ig-like_fold"/>
</dbReference>
<comment type="caution">
    <text evidence="11">The sequence shown here is derived from an EMBL/GenBank/DDBJ whole genome shotgun (WGS) entry which is preliminary data.</text>
</comment>
<dbReference type="Gene3D" id="2.60.350.10">
    <property type="entry name" value="Dextranase, N-terminal"/>
    <property type="match status" value="1"/>
</dbReference>
<evidence type="ECO:0000256" key="7">
    <source>
        <dbReference type="ARBA" id="ARBA00023326"/>
    </source>
</evidence>
<dbReference type="GO" id="GO:0000272">
    <property type="term" value="P:polysaccharide catabolic process"/>
    <property type="evidence" value="ECO:0007669"/>
    <property type="project" value="UniProtKB-KW"/>
</dbReference>
<evidence type="ECO:0000256" key="9">
    <source>
        <dbReference type="RuleBase" id="RU361169"/>
    </source>
</evidence>
<evidence type="ECO:0000256" key="10">
    <source>
        <dbReference type="SAM" id="SignalP"/>
    </source>
</evidence>
<name>A0A4U0SGD8_9ACTN</name>
<evidence type="ECO:0000256" key="8">
    <source>
        <dbReference type="ARBA" id="ARBA00037278"/>
    </source>
</evidence>
<evidence type="ECO:0000313" key="12">
    <source>
        <dbReference type="Proteomes" id="UP000305778"/>
    </source>
</evidence>
<gene>
    <name evidence="11" type="ORF">FCI23_26345</name>
</gene>
<dbReference type="InterPro" id="IPR011050">
    <property type="entry name" value="Pectin_lyase_fold/virulence"/>
</dbReference>
<accession>A0A4U0SGD8</accession>
<dbReference type="InterPro" id="IPR035953">
    <property type="entry name" value="Dextranase_N-ter"/>
</dbReference>
<feature type="chain" id="PRO_5020945871" evidence="10">
    <location>
        <begin position="36"/>
        <end position="593"/>
    </location>
</feature>
<dbReference type="PROSITE" id="PS51318">
    <property type="entry name" value="TAT"/>
    <property type="match status" value="1"/>
</dbReference>
<dbReference type="InterPro" id="IPR012334">
    <property type="entry name" value="Pectin_lyas_fold"/>
</dbReference>
<dbReference type="EMBL" id="SUMC01000028">
    <property type="protein sequence ID" value="TKA08680.1"/>
    <property type="molecule type" value="Genomic_DNA"/>
</dbReference>
<dbReference type="Pfam" id="PF05345">
    <property type="entry name" value="He_PIG"/>
    <property type="match status" value="1"/>
</dbReference>